<protein>
    <submittedName>
        <fullName evidence="1">Uncharacterized protein</fullName>
    </submittedName>
</protein>
<organism evidence="1">
    <name type="scientific">Rhizophora mucronata</name>
    <name type="common">Asiatic mangrove</name>
    <dbReference type="NCBI Taxonomy" id="61149"/>
    <lineage>
        <taxon>Eukaryota</taxon>
        <taxon>Viridiplantae</taxon>
        <taxon>Streptophyta</taxon>
        <taxon>Embryophyta</taxon>
        <taxon>Tracheophyta</taxon>
        <taxon>Spermatophyta</taxon>
        <taxon>Magnoliopsida</taxon>
        <taxon>eudicotyledons</taxon>
        <taxon>Gunneridae</taxon>
        <taxon>Pentapetalae</taxon>
        <taxon>rosids</taxon>
        <taxon>fabids</taxon>
        <taxon>Malpighiales</taxon>
        <taxon>Rhizophoraceae</taxon>
        <taxon>Rhizophora</taxon>
    </lineage>
</organism>
<dbReference type="EMBL" id="GGEC01070860">
    <property type="protein sequence ID" value="MBX51344.1"/>
    <property type="molecule type" value="Transcribed_RNA"/>
</dbReference>
<dbReference type="AlphaFoldDB" id="A0A2P2P9C0"/>
<evidence type="ECO:0000313" key="1">
    <source>
        <dbReference type="EMBL" id="MBX51344.1"/>
    </source>
</evidence>
<sequence length="18" mass="2279">MKNSLLLELEYNFKLLYF</sequence>
<accession>A0A2P2P9C0</accession>
<name>A0A2P2P9C0_RHIMU</name>
<reference evidence="1" key="1">
    <citation type="submission" date="2018-02" db="EMBL/GenBank/DDBJ databases">
        <title>Rhizophora mucronata_Transcriptome.</title>
        <authorList>
            <person name="Meera S.P."/>
            <person name="Sreeshan A."/>
            <person name="Augustine A."/>
        </authorList>
    </citation>
    <scope>NUCLEOTIDE SEQUENCE</scope>
    <source>
        <tissue evidence="1">Leaf</tissue>
    </source>
</reference>
<proteinExistence type="predicted"/>